<reference evidence="1" key="1">
    <citation type="journal article" date="2014" name="Front. Microbiol.">
        <title>High frequency of phylogenetically diverse reductive dehalogenase-homologous genes in deep subseafloor sedimentary metagenomes.</title>
        <authorList>
            <person name="Kawai M."/>
            <person name="Futagami T."/>
            <person name="Toyoda A."/>
            <person name="Takaki Y."/>
            <person name="Nishi S."/>
            <person name="Hori S."/>
            <person name="Arai W."/>
            <person name="Tsubouchi T."/>
            <person name="Morono Y."/>
            <person name="Uchiyama I."/>
            <person name="Ito T."/>
            <person name="Fujiyama A."/>
            <person name="Inagaki F."/>
            <person name="Takami H."/>
        </authorList>
    </citation>
    <scope>NUCLEOTIDE SEQUENCE</scope>
    <source>
        <strain evidence="1">Expedition CK06-06</strain>
    </source>
</reference>
<accession>X1N5W8</accession>
<organism evidence="1">
    <name type="scientific">marine sediment metagenome</name>
    <dbReference type="NCBI Taxonomy" id="412755"/>
    <lineage>
        <taxon>unclassified sequences</taxon>
        <taxon>metagenomes</taxon>
        <taxon>ecological metagenomes</taxon>
    </lineage>
</organism>
<protein>
    <submittedName>
        <fullName evidence="1">Uncharacterized protein</fullName>
    </submittedName>
</protein>
<dbReference type="EMBL" id="BARV01028952">
    <property type="protein sequence ID" value="GAI39417.1"/>
    <property type="molecule type" value="Genomic_DNA"/>
</dbReference>
<dbReference type="AlphaFoldDB" id="X1N5W8"/>
<proteinExistence type="predicted"/>
<gene>
    <name evidence="1" type="ORF">S06H3_46245</name>
</gene>
<comment type="caution">
    <text evidence="1">The sequence shown here is derived from an EMBL/GenBank/DDBJ whole genome shotgun (WGS) entry which is preliminary data.</text>
</comment>
<name>X1N5W8_9ZZZZ</name>
<sequence>MTHTLHRQGSRESLSRDYPLVAVMAHGFNDKGGGPKLGRFLEICWKHGPVNLGDMKQGSVFTYDAAEIYKNVSDTTIVECVFDDLDKVEGVLRDLKKEDLGVPVVVSGLIDKVDECCKKVGL</sequence>
<evidence type="ECO:0000313" key="1">
    <source>
        <dbReference type="EMBL" id="GAI39417.1"/>
    </source>
</evidence>
<feature type="non-terminal residue" evidence="1">
    <location>
        <position position="122"/>
    </location>
</feature>